<reference evidence="3" key="1">
    <citation type="journal article" date="2012" name="Proc. Natl. Acad. Sci. U.S.A.">
        <title>Antigenic diversity is generated by distinct evolutionary mechanisms in African trypanosome species.</title>
        <authorList>
            <person name="Jackson A.P."/>
            <person name="Berry A."/>
            <person name="Aslett M."/>
            <person name="Allison H.C."/>
            <person name="Burton P."/>
            <person name="Vavrova-Anderson J."/>
            <person name="Brown R."/>
            <person name="Browne H."/>
            <person name="Corton N."/>
            <person name="Hauser H."/>
            <person name="Gamble J."/>
            <person name="Gilderthorp R."/>
            <person name="Marcello L."/>
            <person name="McQuillan J."/>
            <person name="Otto T.D."/>
            <person name="Quail M.A."/>
            <person name="Sanders M.J."/>
            <person name="van Tonder A."/>
            <person name="Ginger M.L."/>
            <person name="Field M.C."/>
            <person name="Barry J.D."/>
            <person name="Hertz-Fowler C."/>
            <person name="Berriman M."/>
        </authorList>
    </citation>
    <scope>NUCLEOTIDE SEQUENCE</scope>
    <source>
        <strain evidence="3">IL3000</strain>
    </source>
</reference>
<dbReference type="PANTHER" id="PTHR24320:SF79">
    <property type="entry name" value="DEHYDROGENASE, PUTATIVE-RELATED"/>
    <property type="match status" value="1"/>
</dbReference>
<evidence type="ECO:0000256" key="1">
    <source>
        <dbReference type="ARBA" id="ARBA00006484"/>
    </source>
</evidence>
<dbReference type="AlphaFoldDB" id="G0USN6"/>
<accession>G0USN6</accession>
<dbReference type="Pfam" id="PF00106">
    <property type="entry name" value="adh_short"/>
    <property type="match status" value="1"/>
</dbReference>
<dbReference type="EMBL" id="HE575321">
    <property type="protein sequence ID" value="CCC92399.1"/>
    <property type="molecule type" value="Genomic_DNA"/>
</dbReference>
<gene>
    <name evidence="3" type="ORF">TCIL3000_8_6260</name>
</gene>
<dbReference type="SUPFAM" id="SSF51735">
    <property type="entry name" value="NAD(P)-binding Rossmann-fold domains"/>
    <property type="match status" value="1"/>
</dbReference>
<evidence type="ECO:0000313" key="3">
    <source>
        <dbReference type="EMBL" id="CCC92399.1"/>
    </source>
</evidence>
<proteinExistence type="inferred from homology"/>
<dbReference type="InterPro" id="IPR036291">
    <property type="entry name" value="NAD(P)-bd_dom_sf"/>
</dbReference>
<keyword evidence="2" id="KW-0560">Oxidoreductase</keyword>
<protein>
    <submittedName>
        <fullName evidence="3">Putative short-chain dehydrogenase</fullName>
    </submittedName>
</protein>
<organism evidence="3">
    <name type="scientific">Trypanosoma congolense (strain IL3000)</name>
    <dbReference type="NCBI Taxonomy" id="1068625"/>
    <lineage>
        <taxon>Eukaryota</taxon>
        <taxon>Discoba</taxon>
        <taxon>Euglenozoa</taxon>
        <taxon>Kinetoplastea</taxon>
        <taxon>Metakinetoplastina</taxon>
        <taxon>Trypanosomatida</taxon>
        <taxon>Trypanosomatidae</taxon>
        <taxon>Trypanosoma</taxon>
        <taxon>Nannomonas</taxon>
    </lineage>
</organism>
<name>G0USN6_TRYCI</name>
<dbReference type="PRINTS" id="PR00081">
    <property type="entry name" value="GDHRDH"/>
</dbReference>
<dbReference type="Gene3D" id="3.40.50.720">
    <property type="entry name" value="NAD(P)-binding Rossmann-like Domain"/>
    <property type="match status" value="1"/>
</dbReference>
<dbReference type="VEuPathDB" id="TriTrypDB:TcIL3000_8_6260"/>
<comment type="similarity">
    <text evidence="1">Belongs to the short-chain dehydrogenases/reductases (SDR) family.</text>
</comment>
<evidence type="ECO:0000256" key="2">
    <source>
        <dbReference type="ARBA" id="ARBA00023002"/>
    </source>
</evidence>
<dbReference type="GO" id="GO:0016491">
    <property type="term" value="F:oxidoreductase activity"/>
    <property type="evidence" value="ECO:0007669"/>
    <property type="project" value="UniProtKB-KW"/>
</dbReference>
<dbReference type="PANTHER" id="PTHR24320">
    <property type="entry name" value="RETINOL DEHYDROGENASE"/>
    <property type="match status" value="1"/>
</dbReference>
<sequence length="462" mass="50929">MRPAGRVGGLIRTAVISSVSALHFRACRPSPARYHSTAAPSSKAPRGNIHVLSDKADASAYTGSDDLAGYTSLRHNIYLLLHGRRLWLPLVMIATHSVVAPMCLTNWAADALYWSGCILLQRFSVRGRMNGVRKDLSGHVCVVTGGTSGIGLHTAMQLWDMGAHVVVASRPGREIQTAEYIRQNCPRAKGKEMETSLEGLSFVSVDLSDQLDVMATAARIKGMFDNRIDMLVNCAAVWREEPRLVQQGIEEHIATNFLGPFHLTEALLPSLRRSTRGGRIVYVTCCSHNGVRRPNVVRERLMLKPSEETPQITSRCYSASKLGNIYHVKSLADRRYEGIPLNKPGAGLRPVDVCAVDPGFCATGHTWREHPPLLGTGLFGRAVRSLWMKDGYEGSQSVVNCCVREDFCSGGYYAACMHMPSGLSRRAHDSRCCREVMQWAMAKAFAKYYTVKPHAGDKENTK</sequence>
<dbReference type="InterPro" id="IPR002347">
    <property type="entry name" value="SDR_fam"/>
</dbReference>